<keyword evidence="4" id="KW-1185">Reference proteome</keyword>
<dbReference type="EMBL" id="JAAIUW010000006">
    <property type="protein sequence ID" value="KAF7826958.1"/>
    <property type="molecule type" value="Genomic_DNA"/>
</dbReference>
<dbReference type="InterPro" id="IPR036875">
    <property type="entry name" value="Znf_CCHC_sf"/>
</dbReference>
<comment type="caution">
    <text evidence="3">The sequence shown here is derived from an EMBL/GenBank/DDBJ whole genome shotgun (WGS) entry which is preliminary data.</text>
</comment>
<organism evidence="3 4">
    <name type="scientific">Senna tora</name>
    <dbReference type="NCBI Taxonomy" id="362788"/>
    <lineage>
        <taxon>Eukaryota</taxon>
        <taxon>Viridiplantae</taxon>
        <taxon>Streptophyta</taxon>
        <taxon>Embryophyta</taxon>
        <taxon>Tracheophyta</taxon>
        <taxon>Spermatophyta</taxon>
        <taxon>Magnoliopsida</taxon>
        <taxon>eudicotyledons</taxon>
        <taxon>Gunneridae</taxon>
        <taxon>Pentapetalae</taxon>
        <taxon>rosids</taxon>
        <taxon>fabids</taxon>
        <taxon>Fabales</taxon>
        <taxon>Fabaceae</taxon>
        <taxon>Caesalpinioideae</taxon>
        <taxon>Cassia clade</taxon>
        <taxon>Senna</taxon>
    </lineage>
</organism>
<sequence>MEPVVESPPRPYVMDDGSYRNDPIQNMIHDAFGKLSVDAKLLEEMFGLESTRGGGGSKRTIFVLEKEKLTGTNFLDWYKNLRIVLKQERKLYVLEGPIRQPPETNAPKVERDAYKKHHDDALDIERNLVGPHVLKMIGYIENIERLGFPMGQELATDVILQSLPQSYNHFIMNYNMNEIDKSLPELLSMLRTAEQNLQKSKPNVILMVQKGKGEKKGNGKTTRPEPTLSALRPKGGVDKEGECFHCHNPGHWSRNCSIYLEDLKKKRGSETSISGIYVIEVNATTSTSWELKRSKTLAKGEIVLRVRSGGKVATIVVGTHSLLLPSGMFEVVAGSEWLERCQISE</sequence>
<dbReference type="Gene3D" id="4.10.60.10">
    <property type="entry name" value="Zinc finger, CCHC-type"/>
    <property type="match status" value="1"/>
</dbReference>
<dbReference type="GO" id="GO:0003676">
    <property type="term" value="F:nucleic acid binding"/>
    <property type="evidence" value="ECO:0007669"/>
    <property type="project" value="InterPro"/>
</dbReference>
<name>A0A834TRF5_9FABA</name>
<dbReference type="PROSITE" id="PS50158">
    <property type="entry name" value="ZF_CCHC"/>
    <property type="match status" value="1"/>
</dbReference>
<evidence type="ECO:0000259" key="2">
    <source>
        <dbReference type="PROSITE" id="PS50158"/>
    </source>
</evidence>
<evidence type="ECO:0000313" key="4">
    <source>
        <dbReference type="Proteomes" id="UP000634136"/>
    </source>
</evidence>
<dbReference type="SUPFAM" id="SSF57756">
    <property type="entry name" value="Retrovirus zinc finger-like domains"/>
    <property type="match status" value="1"/>
</dbReference>
<evidence type="ECO:0000313" key="3">
    <source>
        <dbReference type="EMBL" id="KAF7826958.1"/>
    </source>
</evidence>
<keyword evidence="1" id="KW-0863">Zinc-finger</keyword>
<dbReference type="Proteomes" id="UP000634136">
    <property type="component" value="Unassembled WGS sequence"/>
</dbReference>
<proteinExistence type="predicted"/>
<feature type="domain" description="CCHC-type" evidence="2">
    <location>
        <begin position="243"/>
        <end position="256"/>
    </location>
</feature>
<dbReference type="InterPro" id="IPR001878">
    <property type="entry name" value="Znf_CCHC"/>
</dbReference>
<keyword evidence="1" id="KW-0862">Zinc</keyword>
<accession>A0A834TRF5</accession>
<dbReference type="AlphaFoldDB" id="A0A834TRF5"/>
<dbReference type="GO" id="GO:0008270">
    <property type="term" value="F:zinc ion binding"/>
    <property type="evidence" value="ECO:0007669"/>
    <property type="project" value="UniProtKB-KW"/>
</dbReference>
<keyword evidence="1" id="KW-0479">Metal-binding</keyword>
<protein>
    <submittedName>
        <fullName evidence="3">Retrotransposon protein, putative, Ty1-copia subclass</fullName>
    </submittedName>
</protein>
<gene>
    <name evidence="3" type="ORF">G2W53_018122</name>
</gene>
<evidence type="ECO:0000256" key="1">
    <source>
        <dbReference type="PROSITE-ProRule" id="PRU00047"/>
    </source>
</evidence>
<reference evidence="3" key="1">
    <citation type="submission" date="2020-09" db="EMBL/GenBank/DDBJ databases">
        <title>Genome-Enabled Discovery of Anthraquinone Biosynthesis in Senna tora.</title>
        <authorList>
            <person name="Kang S.-H."/>
            <person name="Pandey R.P."/>
            <person name="Lee C.-M."/>
            <person name="Sim J.-S."/>
            <person name="Jeong J.-T."/>
            <person name="Choi B.-S."/>
            <person name="Jung M."/>
            <person name="Ginzburg D."/>
            <person name="Zhao K."/>
            <person name="Won S.Y."/>
            <person name="Oh T.-J."/>
            <person name="Yu Y."/>
            <person name="Kim N.-H."/>
            <person name="Lee O.R."/>
            <person name="Lee T.-H."/>
            <person name="Bashyal P."/>
            <person name="Kim T.-S."/>
            <person name="Lee W.-H."/>
            <person name="Kawkins C."/>
            <person name="Kim C.-K."/>
            <person name="Kim J.S."/>
            <person name="Ahn B.O."/>
            <person name="Rhee S.Y."/>
            <person name="Sohng J.K."/>
        </authorList>
    </citation>
    <scope>NUCLEOTIDE SEQUENCE</scope>
    <source>
        <tissue evidence="3">Leaf</tissue>
    </source>
</reference>
<dbReference type="OrthoDB" id="1422334at2759"/>